<keyword evidence="5" id="KW-1185">Reference proteome</keyword>
<keyword evidence="1 2" id="KW-0238">DNA-binding</keyword>
<dbReference type="InterPro" id="IPR023772">
    <property type="entry name" value="DNA-bd_HTH_TetR-type_CS"/>
</dbReference>
<dbReference type="InterPro" id="IPR050624">
    <property type="entry name" value="HTH-type_Tx_Regulator"/>
</dbReference>
<dbReference type="PANTHER" id="PTHR43479:SF11">
    <property type="entry name" value="ACREF_ENVCD OPERON REPRESSOR-RELATED"/>
    <property type="match status" value="1"/>
</dbReference>
<evidence type="ECO:0000259" key="3">
    <source>
        <dbReference type="PROSITE" id="PS50977"/>
    </source>
</evidence>
<dbReference type="SUPFAM" id="SSF46689">
    <property type="entry name" value="Homeodomain-like"/>
    <property type="match status" value="1"/>
</dbReference>
<evidence type="ECO:0000256" key="1">
    <source>
        <dbReference type="ARBA" id="ARBA00023125"/>
    </source>
</evidence>
<dbReference type="RefSeq" id="WP_305991639.1">
    <property type="nucleotide sequence ID" value="NZ_JAVAMP010000002.1"/>
</dbReference>
<name>A0ABT9IZL2_9BACL</name>
<feature type="domain" description="HTH tetR-type" evidence="3">
    <location>
        <begin position="1"/>
        <end position="54"/>
    </location>
</feature>
<dbReference type="Proteomes" id="UP001231941">
    <property type="component" value="Unassembled WGS sequence"/>
</dbReference>
<gene>
    <name evidence="4" type="ORF">Q5Y73_08855</name>
</gene>
<dbReference type="PROSITE" id="PS50977">
    <property type="entry name" value="HTH_TETR_2"/>
    <property type="match status" value="1"/>
</dbReference>
<evidence type="ECO:0000256" key="2">
    <source>
        <dbReference type="PROSITE-ProRule" id="PRU00335"/>
    </source>
</evidence>
<feature type="DNA-binding region" description="H-T-H motif" evidence="2">
    <location>
        <begin position="17"/>
        <end position="36"/>
    </location>
</feature>
<dbReference type="Pfam" id="PF00440">
    <property type="entry name" value="TetR_N"/>
    <property type="match status" value="1"/>
</dbReference>
<comment type="caution">
    <text evidence="4">The sequence shown here is derived from an EMBL/GenBank/DDBJ whole genome shotgun (WGS) entry which is preliminary data.</text>
</comment>
<sequence length="191" mass="22103">MQVSKELFLTHGYDGTTTKKIAQKAGIGEGTIFNYFGSKLEILYASMMDEISMNEGVNIENTADMNLTVEEAILKYIDQFSEGMRLFDKSFMREIIVGSLNQYKTNPEFLEMIVQNDYQSIGEIEQLLLKYKGIGVFTEDYDTKEAAEIVTSAIVFEYISYFYIEEKSFEDCYEGIKKKLHVLFHWTVKEK</sequence>
<evidence type="ECO:0000313" key="4">
    <source>
        <dbReference type="EMBL" id="MDP5274215.1"/>
    </source>
</evidence>
<dbReference type="Gene3D" id="1.10.357.10">
    <property type="entry name" value="Tetracycline Repressor, domain 2"/>
    <property type="match status" value="1"/>
</dbReference>
<dbReference type="InterPro" id="IPR001647">
    <property type="entry name" value="HTH_TetR"/>
</dbReference>
<evidence type="ECO:0000313" key="5">
    <source>
        <dbReference type="Proteomes" id="UP001231941"/>
    </source>
</evidence>
<dbReference type="PROSITE" id="PS01081">
    <property type="entry name" value="HTH_TETR_1"/>
    <property type="match status" value="1"/>
</dbReference>
<accession>A0ABT9IZL2</accession>
<protein>
    <submittedName>
        <fullName evidence="4">TetR/AcrR family transcriptional regulator</fullName>
    </submittedName>
</protein>
<organism evidence="4 5">
    <name type="scientific">Chengkuizengella axinellae</name>
    <dbReference type="NCBI Taxonomy" id="3064388"/>
    <lineage>
        <taxon>Bacteria</taxon>
        <taxon>Bacillati</taxon>
        <taxon>Bacillota</taxon>
        <taxon>Bacilli</taxon>
        <taxon>Bacillales</taxon>
        <taxon>Paenibacillaceae</taxon>
        <taxon>Chengkuizengella</taxon>
    </lineage>
</organism>
<dbReference type="InterPro" id="IPR009057">
    <property type="entry name" value="Homeodomain-like_sf"/>
</dbReference>
<dbReference type="PANTHER" id="PTHR43479">
    <property type="entry name" value="ACREF/ENVCD OPERON REPRESSOR-RELATED"/>
    <property type="match status" value="1"/>
</dbReference>
<dbReference type="EMBL" id="JAVAMP010000002">
    <property type="protein sequence ID" value="MDP5274215.1"/>
    <property type="molecule type" value="Genomic_DNA"/>
</dbReference>
<proteinExistence type="predicted"/>
<reference evidence="4 5" key="1">
    <citation type="submission" date="2023-08" db="EMBL/GenBank/DDBJ databases">
        <authorList>
            <person name="Park J.-S."/>
        </authorList>
    </citation>
    <scope>NUCLEOTIDE SEQUENCE [LARGE SCALE GENOMIC DNA]</scope>
    <source>
        <strain evidence="4 5">2205SS18-9</strain>
    </source>
</reference>